<comment type="pathway">
    <text evidence="1 9">Isoprenoid biosynthesis; isopentenyl diphosphate biosynthesis via DXP pathway; isopentenyl diphosphate from 1-deoxy-D-xylulose 5-phosphate: step 1/6.</text>
</comment>
<dbReference type="NCBIfam" id="NF009114">
    <property type="entry name" value="PRK12464.1"/>
    <property type="match status" value="1"/>
</dbReference>
<evidence type="ECO:0000259" key="11">
    <source>
        <dbReference type="Pfam" id="PF08436"/>
    </source>
</evidence>
<dbReference type="Pfam" id="PF13288">
    <property type="entry name" value="DXPR_C"/>
    <property type="match status" value="1"/>
</dbReference>
<dbReference type="InterPro" id="IPR013644">
    <property type="entry name" value="DXP_reductoisomerase_C"/>
</dbReference>
<dbReference type="PANTHER" id="PTHR30525:SF0">
    <property type="entry name" value="1-DEOXY-D-XYLULOSE 5-PHOSPHATE REDUCTOISOMERASE, CHLOROPLASTIC"/>
    <property type="match status" value="1"/>
</dbReference>
<comment type="caution">
    <text evidence="9">Lacks conserved residue(s) required for the propagation of feature annotation.</text>
</comment>
<feature type="binding site" evidence="9">
    <location>
        <position position="11"/>
    </location>
    <ligand>
        <name>NADPH</name>
        <dbReference type="ChEBI" id="CHEBI:57783"/>
    </ligand>
</feature>
<feature type="binding site" evidence="9">
    <location>
        <position position="14"/>
    </location>
    <ligand>
        <name>NADPH</name>
        <dbReference type="ChEBI" id="CHEBI:57783"/>
    </ligand>
</feature>
<dbReference type="OrthoDB" id="9806546at2"/>
<feature type="domain" description="1-deoxy-D-xylulose 5-phosphate reductoisomerase N-terminal" evidence="10">
    <location>
        <begin position="5"/>
        <end position="131"/>
    </location>
</feature>
<feature type="domain" description="DXP reductoisomerase C-terminal" evidence="12">
    <location>
        <begin position="260"/>
        <end position="375"/>
    </location>
</feature>
<evidence type="ECO:0000256" key="1">
    <source>
        <dbReference type="ARBA" id="ARBA00005094"/>
    </source>
</evidence>
<feature type="binding site" evidence="9">
    <location>
        <position position="220"/>
    </location>
    <ligand>
        <name>Mn(2+)</name>
        <dbReference type="ChEBI" id="CHEBI:29035"/>
    </ligand>
</feature>
<evidence type="ECO:0000256" key="8">
    <source>
        <dbReference type="ARBA" id="ARBA00048543"/>
    </source>
</evidence>
<dbReference type="Pfam" id="PF08436">
    <property type="entry name" value="DXP_redisom_C"/>
    <property type="match status" value="1"/>
</dbReference>
<dbReference type="UniPathway" id="UPA00056">
    <property type="reaction ID" value="UER00092"/>
</dbReference>
<feature type="binding site" evidence="9">
    <location>
        <position position="149"/>
    </location>
    <ligand>
        <name>Mn(2+)</name>
        <dbReference type="ChEBI" id="CHEBI:29035"/>
    </ligand>
</feature>
<keyword evidence="7 9" id="KW-0414">Isoprene biosynthesis</keyword>
<dbReference type="InterPro" id="IPR003821">
    <property type="entry name" value="DXP_reductoisomerase"/>
</dbReference>
<protein>
    <recommendedName>
        <fullName evidence="9">1-deoxy-D-xylulose 5-phosphate reductoisomerase</fullName>
        <shortName evidence="9">DXP reductoisomerase</shortName>
        <ecNumber evidence="9">1.1.1.267</ecNumber>
    </recommendedName>
    <alternativeName>
        <fullName evidence="9">1-deoxyxylulose-5-phosphate reductoisomerase</fullName>
    </alternativeName>
    <alternativeName>
        <fullName evidence="9">2-C-methyl-D-erythritol 4-phosphate synthase</fullName>
    </alternativeName>
</protein>
<proteinExistence type="inferred from homology"/>
<dbReference type="InterPro" id="IPR026877">
    <property type="entry name" value="DXPR_C"/>
</dbReference>
<feature type="binding site" evidence="9">
    <location>
        <position position="151"/>
    </location>
    <ligand>
        <name>Mn(2+)</name>
        <dbReference type="ChEBI" id="CHEBI:29035"/>
    </ligand>
</feature>
<sequence length="390" mass="43881">MKKRIAILGSTGSIGTQALEVIEQNPDHFQVEVLTANNNIDLLIEQSRKFKPNAVVVANECRYEILTEALKDEDIKIYAGKAALEQVVQMDSIDMVLTAMVGYSGLLPTLNAIRAGKHIALANKETLVVAGEIITREAIENKVNIYPVDSEHSAIFQCLAGEHMNEIEKIYLTASGGPFRGFSLDRLQTVTTADALKHPNWDMGAKITIDSASMMNKGFEVIEAKWLFDLKPEQIDVVIHPQSIVHSLVQFRDGSMKAQMGLPDMKLPIQYAMNFPQRLPSDFERFNFMNYPTLTFEQPDTKIFRNLALAYEAMDKGGNMPCILNAANEVVVQAFLREKVRFVEMPDIIEESMQKVAFIKNPDLNDYIQTDKETRLLTTSLIKQRSLKTH</sequence>
<dbReference type="EC" id="1.1.1.267" evidence="9"/>
<evidence type="ECO:0000259" key="12">
    <source>
        <dbReference type="Pfam" id="PF13288"/>
    </source>
</evidence>
<dbReference type="GO" id="GO:0030604">
    <property type="term" value="F:1-deoxy-D-xylulose-5-phosphate reductoisomerase activity"/>
    <property type="evidence" value="ECO:0007669"/>
    <property type="project" value="UniProtKB-UniRule"/>
</dbReference>
<dbReference type="SUPFAM" id="SSF55347">
    <property type="entry name" value="Glyceraldehyde-3-phosphate dehydrogenase-like, C-terminal domain"/>
    <property type="match status" value="1"/>
</dbReference>
<feature type="binding site" evidence="9">
    <location>
        <position position="216"/>
    </location>
    <ligand>
        <name>1-deoxy-D-xylulose 5-phosphate</name>
        <dbReference type="ChEBI" id="CHEBI:57792"/>
    </ligand>
</feature>
<feature type="binding site" evidence="9">
    <location>
        <position position="124"/>
    </location>
    <ligand>
        <name>1-deoxy-D-xylulose 5-phosphate</name>
        <dbReference type="ChEBI" id="CHEBI:57792"/>
    </ligand>
</feature>
<comment type="caution">
    <text evidence="13">The sequence shown here is derived from an EMBL/GenBank/DDBJ whole genome shotgun (WGS) entry which is preliminary data.</text>
</comment>
<name>A0A419WB07_9BACT</name>
<feature type="binding site" evidence="9">
    <location>
        <position position="39"/>
    </location>
    <ligand>
        <name>NADPH</name>
        <dbReference type="ChEBI" id="CHEBI:57783"/>
    </ligand>
</feature>
<dbReference type="InterPro" id="IPR036169">
    <property type="entry name" value="DXPR_C_sf"/>
</dbReference>
<dbReference type="GO" id="GO:0070402">
    <property type="term" value="F:NADPH binding"/>
    <property type="evidence" value="ECO:0007669"/>
    <property type="project" value="InterPro"/>
</dbReference>
<comment type="catalytic activity">
    <reaction evidence="8">
        <text>2-C-methyl-D-erythritol 4-phosphate + NADP(+) = 1-deoxy-D-xylulose 5-phosphate + NADPH + H(+)</text>
        <dbReference type="Rhea" id="RHEA:13717"/>
        <dbReference type="ChEBI" id="CHEBI:15378"/>
        <dbReference type="ChEBI" id="CHEBI:57783"/>
        <dbReference type="ChEBI" id="CHEBI:57792"/>
        <dbReference type="ChEBI" id="CHEBI:58262"/>
        <dbReference type="ChEBI" id="CHEBI:58349"/>
        <dbReference type="EC" id="1.1.1.267"/>
    </reaction>
    <physiologicalReaction direction="right-to-left" evidence="8">
        <dbReference type="Rhea" id="RHEA:13719"/>
    </physiologicalReaction>
</comment>
<feature type="binding site" evidence="9">
    <location>
        <position position="12"/>
    </location>
    <ligand>
        <name>NADPH</name>
        <dbReference type="ChEBI" id="CHEBI:57783"/>
    </ligand>
</feature>
<evidence type="ECO:0000259" key="10">
    <source>
        <dbReference type="Pfam" id="PF02670"/>
    </source>
</evidence>
<dbReference type="SUPFAM" id="SSF69055">
    <property type="entry name" value="1-deoxy-D-xylulose-5-phosphate reductoisomerase, C-terminal domain"/>
    <property type="match status" value="1"/>
</dbReference>
<dbReference type="InterPro" id="IPR036291">
    <property type="entry name" value="NAD(P)-bd_dom_sf"/>
</dbReference>
<evidence type="ECO:0000313" key="13">
    <source>
        <dbReference type="EMBL" id="RKD92596.1"/>
    </source>
</evidence>
<keyword evidence="14" id="KW-1185">Reference proteome</keyword>
<evidence type="ECO:0000256" key="6">
    <source>
        <dbReference type="ARBA" id="ARBA00023211"/>
    </source>
</evidence>
<feature type="domain" description="1-deoxy-D-xylulose 5-phosphate reductoisomerase C-terminal" evidence="11">
    <location>
        <begin position="145"/>
        <end position="228"/>
    </location>
</feature>
<dbReference type="Gene3D" id="3.40.50.720">
    <property type="entry name" value="NAD(P)-binding Rossmann-like Domain"/>
    <property type="match status" value="1"/>
</dbReference>
<keyword evidence="6 9" id="KW-0464">Manganese</keyword>
<feature type="binding site" evidence="9">
    <location>
        <position position="204"/>
    </location>
    <ligand>
        <name>NADPH</name>
        <dbReference type="ChEBI" id="CHEBI:57783"/>
    </ligand>
</feature>
<gene>
    <name evidence="9" type="primary">dxr</name>
    <name evidence="13" type="ORF">BC643_2970</name>
</gene>
<dbReference type="GO" id="GO:0016853">
    <property type="term" value="F:isomerase activity"/>
    <property type="evidence" value="ECO:0007669"/>
    <property type="project" value="UniProtKB-KW"/>
</dbReference>
<feature type="binding site" evidence="9">
    <location>
        <position position="123"/>
    </location>
    <ligand>
        <name>NADPH</name>
        <dbReference type="ChEBI" id="CHEBI:57783"/>
    </ligand>
</feature>
<feature type="binding site" evidence="9">
    <location>
        <position position="220"/>
    </location>
    <ligand>
        <name>1-deoxy-D-xylulose 5-phosphate</name>
        <dbReference type="ChEBI" id="CHEBI:57792"/>
    </ligand>
</feature>
<dbReference type="Pfam" id="PF02670">
    <property type="entry name" value="DXP_reductoisom"/>
    <property type="match status" value="1"/>
</dbReference>
<evidence type="ECO:0000256" key="9">
    <source>
        <dbReference type="HAMAP-Rule" id="MF_00183"/>
    </source>
</evidence>
<feature type="binding site" evidence="9">
    <location>
        <position position="150"/>
    </location>
    <ligand>
        <name>1-deoxy-D-xylulose 5-phosphate</name>
        <dbReference type="ChEBI" id="CHEBI:57792"/>
    </ligand>
</feature>
<feature type="binding site" evidence="9">
    <location>
        <position position="198"/>
    </location>
    <ligand>
        <name>1-deoxy-D-xylulose 5-phosphate</name>
        <dbReference type="ChEBI" id="CHEBI:57792"/>
    </ligand>
</feature>
<keyword evidence="5 9" id="KW-0560">Oxidoreductase</keyword>
<keyword evidence="4 9" id="KW-0521">NADP</keyword>
<comment type="function">
    <text evidence="9">Catalyzes the NADPH-dependent rearrangement and reduction of 1-deoxy-D-xylulose-5-phosphate (DXP) to 2-C-methyl-D-erythritol 4-phosphate (MEP).</text>
</comment>
<feature type="binding site" evidence="9">
    <location>
        <position position="125"/>
    </location>
    <ligand>
        <name>NADPH</name>
        <dbReference type="ChEBI" id="CHEBI:57783"/>
    </ligand>
</feature>
<dbReference type="GO" id="GO:0051484">
    <property type="term" value="P:isopentenyl diphosphate biosynthetic process, methylerythritol 4-phosphate pathway involved in terpenoid biosynthetic process"/>
    <property type="evidence" value="ECO:0007669"/>
    <property type="project" value="UniProtKB-ARBA"/>
</dbReference>
<dbReference type="NCBIfam" id="TIGR00243">
    <property type="entry name" value="Dxr"/>
    <property type="match status" value="1"/>
</dbReference>
<evidence type="ECO:0000256" key="5">
    <source>
        <dbReference type="ARBA" id="ARBA00023002"/>
    </source>
</evidence>
<dbReference type="HAMAP" id="MF_00183">
    <property type="entry name" value="DXP_reductoisom"/>
    <property type="match status" value="1"/>
</dbReference>
<keyword evidence="3 9" id="KW-0479">Metal-binding</keyword>
<dbReference type="EMBL" id="RAPN01000001">
    <property type="protein sequence ID" value="RKD92596.1"/>
    <property type="molecule type" value="Genomic_DNA"/>
</dbReference>
<accession>A0A419WB07</accession>
<comment type="cofactor">
    <cofactor evidence="9">
        <name>Mg(2+)</name>
        <dbReference type="ChEBI" id="CHEBI:18420"/>
    </cofactor>
    <cofactor evidence="9">
        <name>Mn(2+)</name>
        <dbReference type="ChEBI" id="CHEBI:29035"/>
    </cofactor>
</comment>
<keyword evidence="13" id="KW-0413">Isomerase</keyword>
<evidence type="ECO:0000256" key="3">
    <source>
        <dbReference type="ARBA" id="ARBA00022723"/>
    </source>
</evidence>
<dbReference type="SUPFAM" id="SSF51735">
    <property type="entry name" value="NAD(P)-binding Rossmann-fold domains"/>
    <property type="match status" value="1"/>
</dbReference>
<dbReference type="PIRSF" id="PIRSF006205">
    <property type="entry name" value="Dxp_reductismrs"/>
    <property type="match status" value="1"/>
</dbReference>
<evidence type="ECO:0000313" key="14">
    <source>
        <dbReference type="Proteomes" id="UP000283387"/>
    </source>
</evidence>
<feature type="binding site" evidence="9">
    <location>
        <position position="13"/>
    </location>
    <ligand>
        <name>NADPH</name>
        <dbReference type="ChEBI" id="CHEBI:57783"/>
    </ligand>
</feature>
<evidence type="ECO:0000256" key="2">
    <source>
        <dbReference type="ARBA" id="ARBA00006825"/>
    </source>
</evidence>
<dbReference type="AlphaFoldDB" id="A0A419WB07"/>
<dbReference type="GO" id="GO:0030145">
    <property type="term" value="F:manganese ion binding"/>
    <property type="evidence" value="ECO:0007669"/>
    <property type="project" value="TreeGrafter"/>
</dbReference>
<dbReference type="FunFam" id="3.40.50.720:FF:000045">
    <property type="entry name" value="1-deoxy-D-xylulose 5-phosphate reductoisomerase"/>
    <property type="match status" value="1"/>
</dbReference>
<reference evidence="13 14" key="1">
    <citation type="submission" date="2018-09" db="EMBL/GenBank/DDBJ databases">
        <title>Genomic Encyclopedia of Archaeal and Bacterial Type Strains, Phase II (KMG-II): from individual species to whole genera.</title>
        <authorList>
            <person name="Goeker M."/>
        </authorList>
    </citation>
    <scope>NUCLEOTIDE SEQUENCE [LARGE SCALE GENOMIC DNA]</scope>
    <source>
        <strain evidence="13 14">DSM 27148</strain>
    </source>
</reference>
<feature type="binding site" evidence="9">
    <location>
        <position position="217"/>
    </location>
    <ligand>
        <name>1-deoxy-D-xylulose 5-phosphate</name>
        <dbReference type="ChEBI" id="CHEBI:57792"/>
    </ligand>
</feature>
<feature type="binding site" evidence="9">
    <location>
        <position position="151"/>
    </location>
    <ligand>
        <name>1-deoxy-D-xylulose 5-phosphate</name>
        <dbReference type="ChEBI" id="CHEBI:57792"/>
    </ligand>
</feature>
<organism evidence="13 14">
    <name type="scientific">Mangrovibacterium diazotrophicum</name>
    <dbReference type="NCBI Taxonomy" id="1261403"/>
    <lineage>
        <taxon>Bacteria</taxon>
        <taxon>Pseudomonadati</taxon>
        <taxon>Bacteroidota</taxon>
        <taxon>Bacteroidia</taxon>
        <taxon>Marinilabiliales</taxon>
        <taxon>Prolixibacteraceae</taxon>
        <taxon>Mangrovibacterium</taxon>
    </lineage>
</organism>
<dbReference type="PANTHER" id="PTHR30525">
    <property type="entry name" value="1-DEOXY-D-XYLULOSE 5-PHOSPHATE REDUCTOISOMERASE"/>
    <property type="match status" value="1"/>
</dbReference>
<evidence type="ECO:0000256" key="7">
    <source>
        <dbReference type="ARBA" id="ARBA00023229"/>
    </source>
</evidence>
<dbReference type="InterPro" id="IPR013512">
    <property type="entry name" value="DXP_reductoisomerase_N"/>
</dbReference>
<dbReference type="Proteomes" id="UP000283387">
    <property type="component" value="Unassembled WGS sequence"/>
</dbReference>
<keyword evidence="9" id="KW-0460">Magnesium</keyword>
<dbReference type="RefSeq" id="WP_120273787.1">
    <property type="nucleotide sequence ID" value="NZ_RAPN01000001.1"/>
</dbReference>
<dbReference type="Gene3D" id="1.10.1740.10">
    <property type="match status" value="1"/>
</dbReference>
<feature type="binding site" evidence="9">
    <location>
        <position position="175"/>
    </location>
    <ligand>
        <name>1-deoxy-D-xylulose 5-phosphate</name>
        <dbReference type="ChEBI" id="CHEBI:57792"/>
    </ligand>
</feature>
<feature type="binding site" evidence="9">
    <location>
        <position position="211"/>
    </location>
    <ligand>
        <name>1-deoxy-D-xylulose 5-phosphate</name>
        <dbReference type="ChEBI" id="CHEBI:57792"/>
    </ligand>
</feature>
<comment type="similarity">
    <text evidence="2 9">Belongs to the DXR family.</text>
</comment>
<evidence type="ECO:0000256" key="4">
    <source>
        <dbReference type="ARBA" id="ARBA00022857"/>
    </source>
</evidence>